<feature type="region of interest" description="Disordered" evidence="3">
    <location>
        <begin position="1"/>
        <end position="30"/>
    </location>
</feature>
<proteinExistence type="predicted"/>
<organism evidence="4">
    <name type="scientific">Riboviria sp</name>
    <dbReference type="NCBI Taxonomy" id="2585031"/>
    <lineage>
        <taxon>Viruses</taxon>
        <taxon>Riboviria</taxon>
    </lineage>
</organism>
<dbReference type="InterPro" id="IPR043502">
    <property type="entry name" value="DNA/RNA_pol_sf"/>
</dbReference>
<evidence type="ECO:0000256" key="1">
    <source>
        <dbReference type="ARBA" id="ARBA00022679"/>
    </source>
</evidence>
<evidence type="ECO:0000256" key="3">
    <source>
        <dbReference type="SAM" id="MobiDB-lite"/>
    </source>
</evidence>
<evidence type="ECO:0000313" key="4">
    <source>
        <dbReference type="EMBL" id="QDH87823.1"/>
    </source>
</evidence>
<name>A0A514D2H6_9VIRU</name>
<dbReference type="GO" id="GO:0003968">
    <property type="term" value="F:RNA-directed RNA polymerase activity"/>
    <property type="evidence" value="ECO:0007669"/>
    <property type="project" value="UniProtKB-KW"/>
</dbReference>
<accession>A0A514D2H6</accession>
<dbReference type="SUPFAM" id="SSF56672">
    <property type="entry name" value="DNA/RNA polymerases"/>
    <property type="match status" value="1"/>
</dbReference>
<dbReference type="EMBL" id="MN033659">
    <property type="protein sequence ID" value="QDH87823.1"/>
    <property type="molecule type" value="Genomic_DNA"/>
</dbReference>
<sequence length="556" mass="64177">MEKLGTPKPEARLVDTPDQERLVKPVERRPPMLAGHRLHALGVLQPHPDVTDKATMEAGAQKRAAAQTPSPERAVLEKLRAFVRQYVRREFRQLGPEDDVSYETWREAINQPEWRKKEYDEAYDRVRFTKNSAMRADLIKVMKLAKLGGFGKREQYPQFKHARCINARNDKYKVLVGPIYRAIEKIVFAQPDFIKKIPVADRPQYILDRLFAVGAMYGITDFSRFEASFIQEVQEAIEFEMYDWIAGQLNEADWFRELTAECQLGENTIDYHTFMLVLIATRMSGEMCTSLGNGFTNNIILKFIAHESDALIVPCNEGDDGIFRTTRELRAELFAKLGFEIKISYTTELSEASFCGMIFDIKDRVVITDPVKVLANFGWIDSKFVGAKSGKKNAMLRLKALSLLYQYPGCPVLQSLAEAVLRLTSGVDVREEIAKTRDPFRREVFRDAFAYFGSGALHVQKQHREVPYSTRELMYKKFGVPVEAQIEAEKFFDSLESFQPFYFWWLSDLAHPDCVSYYLQYVRAASKDELVWPAFNITRPFQSIDYHITIPLRRRP</sequence>
<keyword evidence="2" id="KW-0548">Nucleotidyltransferase</keyword>
<gene>
    <name evidence="4" type="ORF">H1Rhizo27889_000001</name>
</gene>
<keyword evidence="4" id="KW-0696">RNA-directed RNA polymerase</keyword>
<protein>
    <submittedName>
        <fullName evidence="4">RNA-dependent RNA polymerase</fullName>
    </submittedName>
</protein>
<evidence type="ECO:0000256" key="2">
    <source>
        <dbReference type="ARBA" id="ARBA00022695"/>
    </source>
</evidence>
<keyword evidence="1" id="KW-0808">Transferase</keyword>
<reference evidence="4" key="1">
    <citation type="submission" date="2019-05" db="EMBL/GenBank/DDBJ databases">
        <title>Metatranscriptomic reconstruction reveals RNA viruses with the potential to shape carbon cycling in soil.</title>
        <authorList>
            <person name="Starr E.P."/>
            <person name="Nuccio E."/>
            <person name="Pett-Ridge J."/>
            <person name="Banfield J.F."/>
            <person name="Firestone M.K."/>
        </authorList>
    </citation>
    <scope>NUCLEOTIDE SEQUENCE</scope>
    <source>
        <strain evidence="4">H1_Rhizo_27_scaffold_889</strain>
    </source>
</reference>